<reference evidence="1 2" key="1">
    <citation type="journal article" date="2014" name="PLoS ONE">
        <title>Global Analysis of Gene Expression Profiles in Physic Nut (Jatropha curcas L.) Seedlings Exposed to Salt Stress.</title>
        <authorList>
            <person name="Zhang L."/>
            <person name="Zhang C."/>
            <person name="Wu P."/>
            <person name="Chen Y."/>
            <person name="Li M."/>
            <person name="Jiang H."/>
            <person name="Wu G."/>
        </authorList>
    </citation>
    <scope>NUCLEOTIDE SEQUENCE [LARGE SCALE GENOMIC DNA]</scope>
    <source>
        <strain evidence="2">cv. GZQX0401</strain>
        <tissue evidence="1">Young leaves</tissue>
    </source>
</reference>
<organism evidence="1 2">
    <name type="scientific">Jatropha curcas</name>
    <name type="common">Barbados nut</name>
    <dbReference type="NCBI Taxonomy" id="180498"/>
    <lineage>
        <taxon>Eukaryota</taxon>
        <taxon>Viridiplantae</taxon>
        <taxon>Streptophyta</taxon>
        <taxon>Embryophyta</taxon>
        <taxon>Tracheophyta</taxon>
        <taxon>Spermatophyta</taxon>
        <taxon>Magnoliopsida</taxon>
        <taxon>eudicotyledons</taxon>
        <taxon>Gunneridae</taxon>
        <taxon>Pentapetalae</taxon>
        <taxon>rosids</taxon>
        <taxon>fabids</taxon>
        <taxon>Malpighiales</taxon>
        <taxon>Euphorbiaceae</taxon>
        <taxon>Crotonoideae</taxon>
        <taxon>Jatropheae</taxon>
        <taxon>Jatropha</taxon>
    </lineage>
</organism>
<dbReference type="STRING" id="180498.A0A067KXS4"/>
<dbReference type="Proteomes" id="UP000027138">
    <property type="component" value="Unassembled WGS sequence"/>
</dbReference>
<dbReference type="OrthoDB" id="1334205at2759"/>
<gene>
    <name evidence="1" type="ORF">JCGZ_02763</name>
</gene>
<name>A0A067KXS4_JATCU</name>
<evidence type="ECO:0000313" key="2">
    <source>
        <dbReference type="Proteomes" id="UP000027138"/>
    </source>
</evidence>
<keyword evidence="2" id="KW-1185">Reference proteome</keyword>
<proteinExistence type="predicted"/>
<evidence type="ECO:0000313" key="1">
    <source>
        <dbReference type="EMBL" id="KDP39743.1"/>
    </source>
</evidence>
<accession>A0A067KXS4</accession>
<dbReference type="EMBL" id="KK914347">
    <property type="protein sequence ID" value="KDP39743.1"/>
    <property type="molecule type" value="Genomic_DNA"/>
</dbReference>
<protein>
    <submittedName>
        <fullName evidence="1">Uncharacterized protein</fullName>
    </submittedName>
</protein>
<sequence length="113" mass="12666">MADHEKKTVTSDVISGDMIFEPIWEDGIFRFDCCGDDRLAAYPSISFINTRDRDTPINNHSVPLYIPTFECLLGKLIVKLEFPNGTSFYGTGEVSGPLERTGKRLALFLCLCL</sequence>
<dbReference type="AlphaFoldDB" id="A0A067KXS4"/>